<dbReference type="Proteomes" id="UP000243524">
    <property type="component" value="Unassembled WGS sequence"/>
</dbReference>
<name>A0A2I0QR90_9BACI</name>
<keyword evidence="3" id="KW-1185">Reference proteome</keyword>
<dbReference type="Pfam" id="PF00583">
    <property type="entry name" value="Acetyltransf_1"/>
    <property type="match status" value="1"/>
</dbReference>
<reference evidence="2 3" key="1">
    <citation type="submission" date="2017-06" db="EMBL/GenBank/DDBJ databases">
        <title>the draft geome sequence of Illustriluteabacillus marina B3227.</title>
        <authorList>
            <person name="He R.-H."/>
            <person name="Du Z.-J."/>
        </authorList>
    </citation>
    <scope>NUCLEOTIDE SEQUENCE [LARGE SCALE GENOMIC DNA]</scope>
    <source>
        <strain evidence="2 3">B3227</strain>
    </source>
</reference>
<organism evidence="2 3">
    <name type="scientific">Halalkalibacillus sediminis</name>
    <dbReference type="NCBI Taxonomy" id="2018042"/>
    <lineage>
        <taxon>Bacteria</taxon>
        <taxon>Bacillati</taxon>
        <taxon>Bacillota</taxon>
        <taxon>Bacilli</taxon>
        <taxon>Bacillales</taxon>
        <taxon>Bacillaceae</taxon>
        <taxon>Halalkalibacillus</taxon>
    </lineage>
</organism>
<dbReference type="Gene3D" id="3.40.630.30">
    <property type="match status" value="1"/>
</dbReference>
<accession>A0A2I0QR90</accession>
<protein>
    <submittedName>
        <fullName evidence="2">GNAT family N-acetyltransferase</fullName>
    </submittedName>
</protein>
<proteinExistence type="predicted"/>
<dbReference type="SUPFAM" id="SSF55729">
    <property type="entry name" value="Acyl-CoA N-acyltransferases (Nat)"/>
    <property type="match status" value="1"/>
</dbReference>
<sequence>MHIKGGDQNMQKTNNYTIRLATKEEVPQVISLLKDVAASLNKNGIEQWGFLLQGGDDAEIEQAIKNQDTYVLLDEDRMIGTFTIYNQPEEWDLHIWRDKAHDSSYLHRLAVAPSYQGNDLGGIMLDWIDDNHMGFSNTLRLDCVANNDRLKDYYLQQGYQLIGTYDDHYMLEKKMN</sequence>
<dbReference type="EMBL" id="PJNH01000004">
    <property type="protein sequence ID" value="PKR76851.1"/>
    <property type="molecule type" value="Genomic_DNA"/>
</dbReference>
<dbReference type="CDD" id="cd04301">
    <property type="entry name" value="NAT_SF"/>
    <property type="match status" value="1"/>
</dbReference>
<comment type="caution">
    <text evidence="2">The sequence shown here is derived from an EMBL/GenBank/DDBJ whole genome shotgun (WGS) entry which is preliminary data.</text>
</comment>
<evidence type="ECO:0000259" key="1">
    <source>
        <dbReference type="PROSITE" id="PS51186"/>
    </source>
</evidence>
<evidence type="ECO:0000313" key="3">
    <source>
        <dbReference type="Proteomes" id="UP000243524"/>
    </source>
</evidence>
<gene>
    <name evidence="2" type="ORF">CEY16_13635</name>
</gene>
<feature type="domain" description="N-acetyltransferase" evidence="1">
    <location>
        <begin position="16"/>
        <end position="176"/>
    </location>
</feature>
<evidence type="ECO:0000313" key="2">
    <source>
        <dbReference type="EMBL" id="PKR76851.1"/>
    </source>
</evidence>
<dbReference type="PROSITE" id="PS51186">
    <property type="entry name" value="GNAT"/>
    <property type="match status" value="1"/>
</dbReference>
<dbReference type="InterPro" id="IPR000182">
    <property type="entry name" value="GNAT_dom"/>
</dbReference>
<dbReference type="AlphaFoldDB" id="A0A2I0QR90"/>
<dbReference type="InterPro" id="IPR016181">
    <property type="entry name" value="Acyl_CoA_acyltransferase"/>
</dbReference>
<dbReference type="GO" id="GO:0016747">
    <property type="term" value="F:acyltransferase activity, transferring groups other than amino-acyl groups"/>
    <property type="evidence" value="ECO:0007669"/>
    <property type="project" value="InterPro"/>
</dbReference>
<keyword evidence="2" id="KW-0808">Transferase</keyword>